<dbReference type="InterPro" id="IPR010273">
    <property type="entry name" value="DUF881"/>
</dbReference>
<gene>
    <name evidence="3" type="ORF">G1H11_08950</name>
</gene>
<evidence type="ECO:0000256" key="1">
    <source>
        <dbReference type="ARBA" id="ARBA00009108"/>
    </source>
</evidence>
<organism evidence="3 4">
    <name type="scientific">Phytoactinopolyspora alkaliphila</name>
    <dbReference type="NCBI Taxonomy" id="1783498"/>
    <lineage>
        <taxon>Bacteria</taxon>
        <taxon>Bacillati</taxon>
        <taxon>Actinomycetota</taxon>
        <taxon>Actinomycetes</taxon>
        <taxon>Jiangellales</taxon>
        <taxon>Jiangellaceae</taxon>
        <taxon>Phytoactinopolyspora</taxon>
    </lineage>
</organism>
<comment type="similarity">
    <text evidence="1">Belongs to the UPF0749 family.</text>
</comment>
<accession>A0A6N9YK55</accession>
<protein>
    <submittedName>
        <fullName evidence="3">DUF881 domain-containing protein</fullName>
    </submittedName>
</protein>
<dbReference type="GO" id="GO:0005886">
    <property type="term" value="C:plasma membrane"/>
    <property type="evidence" value="ECO:0007669"/>
    <property type="project" value="TreeGrafter"/>
</dbReference>
<dbReference type="Proteomes" id="UP000469185">
    <property type="component" value="Unassembled WGS sequence"/>
</dbReference>
<proteinExistence type="inferred from homology"/>
<keyword evidence="4" id="KW-1185">Reference proteome</keyword>
<dbReference type="Gene3D" id="3.30.70.1880">
    <property type="entry name" value="Protein of unknown function DUF881"/>
    <property type="match status" value="1"/>
</dbReference>
<evidence type="ECO:0000313" key="4">
    <source>
        <dbReference type="Proteomes" id="UP000469185"/>
    </source>
</evidence>
<dbReference type="AlphaFoldDB" id="A0A6N9YK55"/>
<comment type="caution">
    <text evidence="3">The sequence shown here is derived from an EMBL/GenBank/DDBJ whole genome shotgun (WGS) entry which is preliminary data.</text>
</comment>
<dbReference type="PANTHER" id="PTHR37313:SF4">
    <property type="entry name" value="CONSERVED MEMBRANE PROTEIN-RELATED"/>
    <property type="match status" value="1"/>
</dbReference>
<dbReference type="RefSeq" id="WP_163818201.1">
    <property type="nucleotide sequence ID" value="NZ_JAAGOB010000004.1"/>
</dbReference>
<dbReference type="PANTHER" id="PTHR37313">
    <property type="entry name" value="UPF0749 PROTEIN RV1825"/>
    <property type="match status" value="1"/>
</dbReference>
<evidence type="ECO:0000313" key="3">
    <source>
        <dbReference type="EMBL" id="NED95441.1"/>
    </source>
</evidence>
<feature type="coiled-coil region" evidence="2">
    <location>
        <begin position="50"/>
        <end position="77"/>
    </location>
</feature>
<evidence type="ECO:0000256" key="2">
    <source>
        <dbReference type="SAM" id="Coils"/>
    </source>
</evidence>
<dbReference type="Pfam" id="PF05949">
    <property type="entry name" value="DUF881"/>
    <property type="match status" value="1"/>
</dbReference>
<dbReference type="EMBL" id="JAAGOB010000004">
    <property type="protein sequence ID" value="NED95441.1"/>
    <property type="molecule type" value="Genomic_DNA"/>
</dbReference>
<keyword evidence="2" id="KW-0175">Coiled coil</keyword>
<name>A0A6N9YK55_9ACTN</name>
<sequence>MSEPAARGRGWKVAAPLVLALCGMLLVISAKTSGGTDLRGSDLLGMPDLVRAEERRVQELAAQVEDLKADVDSLTSSRGDHETKGIQEEIESLRPSVGMTPVEGQGLTVTLDDAPRPGQDLAPNTHIEDYIVHQQDLEGVMNALWAGGAEAMMVMDQRIGAGSTVRCVGSVLLLEGRKYSPPYQISAIGDAEAMQAALNTSESVQWYRAAAEEIGLGYELELKETITMPAYEGSSLSGSRS</sequence>
<reference evidence="3 4" key="1">
    <citation type="submission" date="2020-02" db="EMBL/GenBank/DDBJ databases">
        <authorList>
            <person name="Li X.-J."/>
            <person name="Feng X.-M."/>
        </authorList>
    </citation>
    <scope>NUCLEOTIDE SEQUENCE [LARGE SCALE GENOMIC DNA]</scope>
    <source>
        <strain evidence="3 4">CGMCC 4.7225</strain>
    </source>
</reference>